<evidence type="ECO:0000256" key="1">
    <source>
        <dbReference type="SAM" id="Phobius"/>
    </source>
</evidence>
<keyword evidence="1" id="KW-0812">Transmembrane</keyword>
<organism evidence="2 3">
    <name type="scientific">Candidatus Venteria ishoeyi</name>
    <dbReference type="NCBI Taxonomy" id="1899563"/>
    <lineage>
        <taxon>Bacteria</taxon>
        <taxon>Pseudomonadati</taxon>
        <taxon>Pseudomonadota</taxon>
        <taxon>Gammaproteobacteria</taxon>
        <taxon>Thiotrichales</taxon>
        <taxon>Thiotrichaceae</taxon>
        <taxon>Venteria</taxon>
    </lineage>
</organism>
<keyword evidence="1" id="KW-0472">Membrane</keyword>
<dbReference type="AlphaFoldDB" id="A0A1H6F2D7"/>
<dbReference type="Proteomes" id="UP000236724">
    <property type="component" value="Unassembled WGS sequence"/>
</dbReference>
<sequence length="92" mass="10022">MNAGMTGYFYSYGADATHIEKLVLFIKGLVFGLILPLGYMSLGGVIGAFIFSFIDRPFTGANFGGYLGLSCGHTYISFIYKGWSNVGKSKRK</sequence>
<dbReference type="EMBL" id="FMSV02000026">
    <property type="protein sequence ID" value="SEH04232.1"/>
    <property type="molecule type" value="Genomic_DNA"/>
</dbReference>
<evidence type="ECO:0000313" key="3">
    <source>
        <dbReference type="Proteomes" id="UP000236724"/>
    </source>
</evidence>
<proteinExistence type="predicted"/>
<feature type="transmembrane region" description="Helical" evidence="1">
    <location>
        <begin position="29"/>
        <end position="51"/>
    </location>
</feature>
<keyword evidence="1" id="KW-1133">Transmembrane helix</keyword>
<gene>
    <name evidence="2" type="ORF">MBHS_00077</name>
</gene>
<evidence type="ECO:0000313" key="2">
    <source>
        <dbReference type="EMBL" id="SEH04232.1"/>
    </source>
</evidence>
<feature type="transmembrane region" description="Helical" evidence="1">
    <location>
        <begin position="63"/>
        <end position="83"/>
    </location>
</feature>
<accession>A0A1H6F2D7</accession>
<reference evidence="2 3" key="1">
    <citation type="submission" date="2016-10" db="EMBL/GenBank/DDBJ databases">
        <authorList>
            <person name="de Groot N.N."/>
        </authorList>
    </citation>
    <scope>NUCLEOTIDE SEQUENCE [LARGE SCALE GENOMIC DNA]</scope>
    <source>
        <strain evidence="2">MBHS1</strain>
    </source>
</reference>
<name>A0A1H6F2D7_9GAMM</name>
<protein>
    <submittedName>
        <fullName evidence="2">Uncharacterized protein</fullName>
    </submittedName>
</protein>
<keyword evidence="3" id="KW-1185">Reference proteome</keyword>